<gene>
    <name evidence="1" type="ORF">ACFO0R_21945</name>
</gene>
<protein>
    <submittedName>
        <fullName evidence="1">Uncharacterized protein</fullName>
    </submittedName>
</protein>
<sequence>MSIERQVALLTELAQIVHESAEEPYSEAHCDFEYECSEKDWAVGFSFSYTAQGVSKSKLLKNPQNQVPELVHELHEIMLHHTGGFWKQFVLSIDADGKAYTNFIY</sequence>
<dbReference type="Proteomes" id="UP001595999">
    <property type="component" value="Unassembled WGS sequence"/>
</dbReference>
<proteinExistence type="predicted"/>
<comment type="caution">
    <text evidence="1">The sequence shown here is derived from an EMBL/GenBank/DDBJ whole genome shotgun (WGS) entry which is preliminary data.</text>
</comment>
<keyword evidence="2" id="KW-1185">Reference proteome</keyword>
<name>A0ABV8ZY36_9NEIS</name>
<dbReference type="SUPFAM" id="SSF160424">
    <property type="entry name" value="BH3703-like"/>
    <property type="match status" value="1"/>
</dbReference>
<dbReference type="EMBL" id="JBHSEK010000024">
    <property type="protein sequence ID" value="MFC4492280.1"/>
    <property type="molecule type" value="Genomic_DNA"/>
</dbReference>
<evidence type="ECO:0000313" key="2">
    <source>
        <dbReference type="Proteomes" id="UP001595999"/>
    </source>
</evidence>
<evidence type="ECO:0000313" key="1">
    <source>
        <dbReference type="EMBL" id="MFC4492280.1"/>
    </source>
</evidence>
<dbReference type="RefSeq" id="WP_231461423.1">
    <property type="nucleotide sequence ID" value="NZ_JAJOHW010000033.1"/>
</dbReference>
<reference evidence="2" key="1">
    <citation type="journal article" date="2019" name="Int. J. Syst. Evol. Microbiol.">
        <title>The Global Catalogue of Microorganisms (GCM) 10K type strain sequencing project: providing services to taxonomists for standard genome sequencing and annotation.</title>
        <authorList>
            <consortium name="The Broad Institute Genomics Platform"/>
            <consortium name="The Broad Institute Genome Sequencing Center for Infectious Disease"/>
            <person name="Wu L."/>
            <person name="Ma J."/>
        </authorList>
    </citation>
    <scope>NUCLEOTIDE SEQUENCE [LARGE SCALE GENOMIC DNA]</scope>
    <source>
        <strain evidence="2">CGMCC 4.7608</strain>
    </source>
</reference>
<accession>A0ABV8ZY36</accession>
<dbReference type="InterPro" id="IPR036170">
    <property type="entry name" value="YezG-like_sf"/>
</dbReference>
<organism evidence="1 2">
    <name type="scientific">Chromobacterium aquaticum</name>
    <dbReference type="NCBI Taxonomy" id="467180"/>
    <lineage>
        <taxon>Bacteria</taxon>
        <taxon>Pseudomonadati</taxon>
        <taxon>Pseudomonadota</taxon>
        <taxon>Betaproteobacteria</taxon>
        <taxon>Neisseriales</taxon>
        <taxon>Chromobacteriaceae</taxon>
        <taxon>Chromobacterium</taxon>
    </lineage>
</organism>